<dbReference type="PANTHER" id="PTHR24020">
    <property type="entry name" value="COLLAGEN ALPHA"/>
    <property type="match status" value="1"/>
</dbReference>
<keyword evidence="3" id="KW-1185">Reference proteome</keyword>
<dbReference type="InterPro" id="IPR002035">
    <property type="entry name" value="VWF_A"/>
</dbReference>
<dbReference type="PANTHER" id="PTHR24020:SF20">
    <property type="entry name" value="PH DOMAIN-CONTAINING PROTEIN"/>
    <property type="match status" value="1"/>
</dbReference>
<sequence length="175" mass="19418">MDSSGSIGAANYKQMLEFAVSITERFTLGTEDVQFAQVIFGANAYKKFDFNTHKTFASLKKAILATPYLKQSTRTDRALTFVLNSTIFKESSGARPKARKIILLMTDGVSDLPRQTLQAAQQVKDSNIDIIAVGIANALEEELRHMASSSQDVFMCKSFDDLKYITDKVTDRACI</sequence>
<evidence type="ECO:0000259" key="1">
    <source>
        <dbReference type="PROSITE" id="PS50234"/>
    </source>
</evidence>
<protein>
    <submittedName>
        <fullName evidence="2">Cell wall protein DAN4</fullName>
    </submittedName>
</protein>
<comment type="caution">
    <text evidence="2">The sequence shown here is derived from an EMBL/GenBank/DDBJ whole genome shotgun (WGS) entry which is preliminary data.</text>
</comment>
<dbReference type="PROSITE" id="PS50234">
    <property type="entry name" value="VWFA"/>
    <property type="match status" value="1"/>
</dbReference>
<evidence type="ECO:0000313" key="2">
    <source>
        <dbReference type="EMBL" id="KAK0055887.1"/>
    </source>
</evidence>
<proteinExistence type="predicted"/>
<gene>
    <name evidence="2" type="ORF">Bpfe_014756</name>
</gene>
<feature type="non-terminal residue" evidence="2">
    <location>
        <position position="1"/>
    </location>
</feature>
<reference evidence="2" key="2">
    <citation type="submission" date="2023-04" db="EMBL/GenBank/DDBJ databases">
        <authorList>
            <person name="Bu L."/>
            <person name="Lu L."/>
            <person name="Laidemitt M.R."/>
            <person name="Zhang S.M."/>
            <person name="Mutuku M."/>
            <person name="Mkoji G."/>
            <person name="Steinauer M."/>
            <person name="Loker E.S."/>
        </authorList>
    </citation>
    <scope>NUCLEOTIDE SEQUENCE</scope>
    <source>
        <strain evidence="2">KasaAsao</strain>
        <tissue evidence="2">Whole Snail</tissue>
    </source>
</reference>
<dbReference type="InterPro" id="IPR050525">
    <property type="entry name" value="ECM_Assembly_Org"/>
</dbReference>
<organism evidence="2 3">
    <name type="scientific">Biomphalaria pfeifferi</name>
    <name type="common">Bloodfluke planorb</name>
    <name type="synonym">Freshwater snail</name>
    <dbReference type="NCBI Taxonomy" id="112525"/>
    <lineage>
        <taxon>Eukaryota</taxon>
        <taxon>Metazoa</taxon>
        <taxon>Spiralia</taxon>
        <taxon>Lophotrochozoa</taxon>
        <taxon>Mollusca</taxon>
        <taxon>Gastropoda</taxon>
        <taxon>Heterobranchia</taxon>
        <taxon>Euthyneura</taxon>
        <taxon>Panpulmonata</taxon>
        <taxon>Hygrophila</taxon>
        <taxon>Lymnaeoidea</taxon>
        <taxon>Planorbidae</taxon>
        <taxon>Biomphalaria</taxon>
    </lineage>
</organism>
<dbReference type="SUPFAM" id="SSF53300">
    <property type="entry name" value="vWA-like"/>
    <property type="match status" value="1"/>
</dbReference>
<dbReference type="SMART" id="SM00327">
    <property type="entry name" value="VWA"/>
    <property type="match status" value="1"/>
</dbReference>
<dbReference type="EMBL" id="JASAOG010000066">
    <property type="protein sequence ID" value="KAK0055887.1"/>
    <property type="molecule type" value="Genomic_DNA"/>
</dbReference>
<dbReference type="Gene3D" id="3.40.50.410">
    <property type="entry name" value="von Willebrand factor, type A domain"/>
    <property type="match status" value="1"/>
</dbReference>
<feature type="domain" description="VWFA" evidence="1">
    <location>
        <begin position="1"/>
        <end position="169"/>
    </location>
</feature>
<dbReference type="InterPro" id="IPR036465">
    <property type="entry name" value="vWFA_dom_sf"/>
</dbReference>
<evidence type="ECO:0000313" key="3">
    <source>
        <dbReference type="Proteomes" id="UP001233172"/>
    </source>
</evidence>
<accession>A0AAD8BJQ8</accession>
<reference evidence="2" key="1">
    <citation type="journal article" date="2023" name="PLoS Negl. Trop. Dis.">
        <title>A genome sequence for Biomphalaria pfeifferi, the major vector snail for the human-infecting parasite Schistosoma mansoni.</title>
        <authorList>
            <person name="Bu L."/>
            <person name="Lu L."/>
            <person name="Laidemitt M.R."/>
            <person name="Zhang S.M."/>
            <person name="Mutuku M."/>
            <person name="Mkoji G."/>
            <person name="Steinauer M."/>
            <person name="Loker E.S."/>
        </authorList>
    </citation>
    <scope>NUCLEOTIDE SEQUENCE</scope>
    <source>
        <strain evidence="2">KasaAsao</strain>
    </source>
</reference>
<dbReference type="Pfam" id="PF00092">
    <property type="entry name" value="VWA"/>
    <property type="match status" value="1"/>
</dbReference>
<name>A0AAD8BJQ8_BIOPF</name>
<dbReference type="AlphaFoldDB" id="A0AAD8BJQ8"/>
<dbReference type="Proteomes" id="UP001233172">
    <property type="component" value="Unassembled WGS sequence"/>
</dbReference>